<protein>
    <recommendedName>
        <fullName evidence="3">P-loop containing nucleoside triphosphate hydrolase protein</fullName>
    </recommendedName>
</protein>
<organism evidence="1 2">
    <name type="scientific">Aspergillus ruber (strain CBS 135680)</name>
    <dbReference type="NCBI Taxonomy" id="1388766"/>
    <lineage>
        <taxon>Eukaryota</taxon>
        <taxon>Fungi</taxon>
        <taxon>Dikarya</taxon>
        <taxon>Ascomycota</taxon>
        <taxon>Pezizomycotina</taxon>
        <taxon>Eurotiomycetes</taxon>
        <taxon>Eurotiomycetidae</taxon>
        <taxon>Eurotiales</taxon>
        <taxon>Aspergillaceae</taxon>
        <taxon>Aspergillus</taxon>
        <taxon>Aspergillus subgen. Aspergillus</taxon>
    </lineage>
</organism>
<dbReference type="STRING" id="1388766.A0A017RZX3"/>
<dbReference type="Gene3D" id="3.40.50.300">
    <property type="entry name" value="P-loop containing nucleotide triphosphate hydrolases"/>
    <property type="match status" value="1"/>
</dbReference>
<reference evidence="2" key="1">
    <citation type="journal article" date="2014" name="Nat. Commun.">
        <title>Genomic adaptations of the halophilic Dead Sea filamentous fungus Eurotium rubrum.</title>
        <authorList>
            <person name="Kis-Papo T."/>
            <person name="Weig A.R."/>
            <person name="Riley R."/>
            <person name="Persoh D."/>
            <person name="Salamov A."/>
            <person name="Sun H."/>
            <person name="Lipzen A."/>
            <person name="Wasser S.P."/>
            <person name="Rambold G."/>
            <person name="Grigoriev I.V."/>
            <person name="Nevo E."/>
        </authorList>
    </citation>
    <scope>NUCLEOTIDE SEQUENCE [LARGE SCALE GENOMIC DNA]</scope>
    <source>
        <strain evidence="2">CBS 135680</strain>
    </source>
</reference>
<gene>
    <name evidence="1" type="ORF">EURHEDRAFT_417568</name>
</gene>
<accession>A0A017RZX3</accession>
<keyword evidence="2" id="KW-1185">Reference proteome</keyword>
<proteinExistence type="predicted"/>
<name>A0A017RZX3_ASPRC</name>
<evidence type="ECO:0000313" key="1">
    <source>
        <dbReference type="EMBL" id="EYE90338.1"/>
    </source>
</evidence>
<dbReference type="SUPFAM" id="SSF52540">
    <property type="entry name" value="P-loop containing nucleoside triphosphate hydrolases"/>
    <property type="match status" value="1"/>
</dbReference>
<dbReference type="InterPro" id="IPR053226">
    <property type="entry name" value="Pyrrolopyrazine_biosynth_F"/>
</dbReference>
<dbReference type="PANTHER" id="PTHR48419:SF1">
    <property type="entry name" value="SULFOTRANSFERASE DOMAIN-CONTAINING PROTEIN"/>
    <property type="match status" value="1"/>
</dbReference>
<sequence>MAIATTSPTENIPPRLLLISVPRTASNLLLKILDIHNQSNVLTNQKGGYFFYDAFMTASRDGHINKSIDQWTDLEKAEVCNAFQQCLNTLEEYSAQAQRDNKVMFAKEHAFWLVNPAAMHSDSPSAKGDTFNRFRLSLPGTYGSEQHFSRNNQTVLPDEYLRTWRLAFLIRHPALAWPSMYRAMVKISKLGFLDDDGVKGASLSNMTLTWTRKLFDWCLEQPDEPTVPLVIDAHDVIHNPDSVLRFCEAAGLDTDAIQFEWGGENDRKKSDTWVPSDPTGMHQQTAHIMLSTLEASKGIVKDKAPAIVDIEAEAEKWRSEFGNEVAGLIEKAVWDAMPDYEHLRERRVRA</sequence>
<dbReference type="EMBL" id="KK088462">
    <property type="protein sequence ID" value="EYE90338.1"/>
    <property type="molecule type" value="Genomic_DNA"/>
</dbReference>
<evidence type="ECO:0000313" key="2">
    <source>
        <dbReference type="Proteomes" id="UP000019804"/>
    </source>
</evidence>
<evidence type="ECO:0008006" key="3">
    <source>
        <dbReference type="Google" id="ProtNLM"/>
    </source>
</evidence>
<dbReference type="InterPro" id="IPR027417">
    <property type="entry name" value="P-loop_NTPase"/>
</dbReference>
<dbReference type="GeneID" id="63698357"/>
<dbReference type="OrthoDB" id="3650366at2759"/>
<dbReference type="HOGENOM" id="CLU_033907_2_0_1"/>
<dbReference type="PANTHER" id="PTHR48419">
    <property type="entry name" value="SULFOTRANSFERASE DOMAIN-CONTAINING PROTEIN"/>
    <property type="match status" value="1"/>
</dbReference>
<dbReference type="AlphaFoldDB" id="A0A017RZX3"/>
<dbReference type="Proteomes" id="UP000019804">
    <property type="component" value="Unassembled WGS sequence"/>
</dbReference>
<dbReference type="RefSeq" id="XP_040634028.1">
    <property type="nucleotide sequence ID" value="XM_040783233.1"/>
</dbReference>